<evidence type="ECO:0000259" key="3">
    <source>
        <dbReference type="Pfam" id="PF13477"/>
    </source>
</evidence>
<keyword evidence="2" id="KW-0808">Transferase</keyword>
<dbReference type="PANTHER" id="PTHR12526:SF510">
    <property type="entry name" value="D-INOSITOL 3-PHOSPHATE GLYCOSYLTRANSFERASE"/>
    <property type="match status" value="1"/>
</dbReference>
<dbReference type="Pfam" id="PF13692">
    <property type="entry name" value="Glyco_trans_1_4"/>
    <property type="match status" value="1"/>
</dbReference>
<dbReference type="SUPFAM" id="SSF53756">
    <property type="entry name" value="UDP-Glycosyltransferase/glycogen phosphorylase"/>
    <property type="match status" value="1"/>
</dbReference>
<keyword evidence="5" id="KW-1185">Reference proteome</keyword>
<feature type="domain" description="Glycosyltransferase subfamily 4-like N-terminal" evidence="3">
    <location>
        <begin position="2"/>
        <end position="125"/>
    </location>
</feature>
<evidence type="ECO:0000256" key="2">
    <source>
        <dbReference type="ARBA" id="ARBA00022679"/>
    </source>
</evidence>
<accession>A0ABW4KS16</accession>
<dbReference type="InterPro" id="IPR028098">
    <property type="entry name" value="Glyco_trans_4-like_N"/>
</dbReference>
<dbReference type="RefSeq" id="WP_255507570.1">
    <property type="nucleotide sequence ID" value="NZ_JBHUEJ010000019.1"/>
</dbReference>
<dbReference type="PANTHER" id="PTHR12526">
    <property type="entry name" value="GLYCOSYLTRANSFERASE"/>
    <property type="match status" value="1"/>
</dbReference>
<keyword evidence="1" id="KW-0328">Glycosyltransferase</keyword>
<evidence type="ECO:0000313" key="5">
    <source>
        <dbReference type="Proteomes" id="UP001597304"/>
    </source>
</evidence>
<dbReference type="Gene3D" id="3.40.50.2000">
    <property type="entry name" value="Glycogen Phosphorylase B"/>
    <property type="match status" value="2"/>
</dbReference>
<name>A0ABW4KS16_9BURK</name>
<organism evidence="4 5">
    <name type="scientific">Ottowia flava</name>
    <dbReference type="NCBI Taxonomy" id="2675430"/>
    <lineage>
        <taxon>Bacteria</taxon>
        <taxon>Pseudomonadati</taxon>
        <taxon>Pseudomonadota</taxon>
        <taxon>Betaproteobacteria</taxon>
        <taxon>Burkholderiales</taxon>
        <taxon>Comamonadaceae</taxon>
        <taxon>Ottowia</taxon>
    </lineage>
</organism>
<protein>
    <submittedName>
        <fullName evidence="4">Glycosyltransferase</fullName>
    </submittedName>
</protein>
<dbReference type="Pfam" id="PF13477">
    <property type="entry name" value="Glyco_trans_4_2"/>
    <property type="match status" value="1"/>
</dbReference>
<dbReference type="Proteomes" id="UP001597304">
    <property type="component" value="Unassembled WGS sequence"/>
</dbReference>
<evidence type="ECO:0000256" key="1">
    <source>
        <dbReference type="ARBA" id="ARBA00022676"/>
    </source>
</evidence>
<comment type="caution">
    <text evidence="4">The sequence shown here is derived from an EMBL/GenBank/DDBJ whole genome shotgun (WGS) entry which is preliminary data.</text>
</comment>
<sequence>MLGDATSVHVQRWAREMLARNWRVSLVTARPAPVDGVEQHVLKPVARSRDWLARVGEAKARVAALRPDIVHAHYVTSYGYLAAHVPGVPRVMTAWGSDLLVTPQRNLALRWLTGWILRRATLITGDSADLLALAHRWAPAVPTELIHWGVDLARFRPTPWATKPGAEAVSLRSWEPNYQIDTVLRALALVRKERPDVRLHLLGGGSQETELRALAASLGLGESVDFHGRVDDAGMAAALARSKLSISVPVSDATSVSVLESMASGVAVLATDLPANRAWLPAEALVPAGDAQVLATRWLALLVDDALTRRLAAANAERMARDGDRRAQMDEMDRLYRMLLSSWPPQ</sequence>
<proteinExistence type="predicted"/>
<gene>
    <name evidence="4" type="ORF">ACFSF0_09200</name>
</gene>
<reference evidence="5" key="1">
    <citation type="journal article" date="2019" name="Int. J. Syst. Evol. Microbiol.">
        <title>The Global Catalogue of Microorganisms (GCM) 10K type strain sequencing project: providing services to taxonomists for standard genome sequencing and annotation.</title>
        <authorList>
            <consortium name="The Broad Institute Genomics Platform"/>
            <consortium name="The Broad Institute Genome Sequencing Center for Infectious Disease"/>
            <person name="Wu L."/>
            <person name="Ma J."/>
        </authorList>
    </citation>
    <scope>NUCLEOTIDE SEQUENCE [LARGE SCALE GENOMIC DNA]</scope>
    <source>
        <strain evidence="5">LMG 29247</strain>
    </source>
</reference>
<evidence type="ECO:0000313" key="4">
    <source>
        <dbReference type="EMBL" id="MFD1710780.1"/>
    </source>
</evidence>
<dbReference type="EMBL" id="JBHUEJ010000019">
    <property type="protein sequence ID" value="MFD1710780.1"/>
    <property type="molecule type" value="Genomic_DNA"/>
</dbReference>